<keyword evidence="6" id="KW-1185">Reference proteome</keyword>
<accession>A0AAN8J7C0</accession>
<evidence type="ECO:0000313" key="5">
    <source>
        <dbReference type="EMBL" id="KAK6169954.1"/>
    </source>
</evidence>
<feature type="domain" description="FLYWCH-type" evidence="4">
    <location>
        <begin position="4"/>
        <end position="63"/>
    </location>
</feature>
<evidence type="ECO:0000256" key="1">
    <source>
        <dbReference type="ARBA" id="ARBA00022723"/>
    </source>
</evidence>
<dbReference type="InterPro" id="IPR007588">
    <property type="entry name" value="Znf_FLYWCH"/>
</dbReference>
<dbReference type="GO" id="GO:0008270">
    <property type="term" value="F:zinc ion binding"/>
    <property type="evidence" value="ECO:0007669"/>
    <property type="project" value="UniProtKB-KW"/>
</dbReference>
<keyword evidence="2" id="KW-0863">Zinc-finger</keyword>
<dbReference type="EMBL" id="JAZGQO010000014">
    <property type="protein sequence ID" value="KAK6169954.1"/>
    <property type="molecule type" value="Genomic_DNA"/>
</dbReference>
<proteinExistence type="predicted"/>
<dbReference type="Gene3D" id="2.20.25.240">
    <property type="match status" value="1"/>
</dbReference>
<evidence type="ECO:0000259" key="4">
    <source>
        <dbReference type="Pfam" id="PF04500"/>
    </source>
</evidence>
<name>A0AAN8J7C0_PATCE</name>
<evidence type="ECO:0000256" key="2">
    <source>
        <dbReference type="ARBA" id="ARBA00022771"/>
    </source>
</evidence>
<evidence type="ECO:0000313" key="6">
    <source>
        <dbReference type="Proteomes" id="UP001347796"/>
    </source>
</evidence>
<keyword evidence="3" id="KW-0862">Zinc</keyword>
<organism evidence="5 6">
    <name type="scientific">Patella caerulea</name>
    <name type="common">Rayed Mediterranean limpet</name>
    <dbReference type="NCBI Taxonomy" id="87958"/>
    <lineage>
        <taxon>Eukaryota</taxon>
        <taxon>Metazoa</taxon>
        <taxon>Spiralia</taxon>
        <taxon>Lophotrochozoa</taxon>
        <taxon>Mollusca</taxon>
        <taxon>Gastropoda</taxon>
        <taxon>Patellogastropoda</taxon>
        <taxon>Patelloidea</taxon>
        <taxon>Patellidae</taxon>
        <taxon>Patella</taxon>
    </lineage>
</organism>
<gene>
    <name evidence="5" type="ORF">SNE40_018469</name>
</gene>
<comment type="caution">
    <text evidence="5">The sequence shown here is derived from an EMBL/GenBank/DDBJ whole genome shotgun (WGS) entry which is preliminary data.</text>
</comment>
<evidence type="ECO:0000256" key="3">
    <source>
        <dbReference type="ARBA" id="ARBA00022833"/>
    </source>
</evidence>
<dbReference type="Proteomes" id="UP001347796">
    <property type="component" value="Unassembled WGS sequence"/>
</dbReference>
<dbReference type="AlphaFoldDB" id="A0AAN8J7C0"/>
<dbReference type="Pfam" id="PF04500">
    <property type="entry name" value="FLYWCH"/>
    <property type="match status" value="1"/>
</dbReference>
<reference evidence="5 6" key="1">
    <citation type="submission" date="2024-01" db="EMBL/GenBank/DDBJ databases">
        <title>The genome of the rayed Mediterranean limpet Patella caerulea (Linnaeus, 1758).</title>
        <authorList>
            <person name="Anh-Thu Weber A."/>
            <person name="Halstead-Nussloch G."/>
        </authorList>
    </citation>
    <scope>NUCLEOTIDE SEQUENCE [LARGE SCALE GENOMIC DNA]</scope>
    <source>
        <strain evidence="5">AATW-2023a</strain>
        <tissue evidence="5">Whole specimen</tissue>
    </source>
</reference>
<sequence>MEIIKNNKGGSKLSCEGYMYTKKSVNKTTLRWECSQRHSRLCKGSLTTDLEVQGVVLTVPHSHDPDHDCIEATKIVATMKQAAINCRAKPAQLLSDFTCKATTEVRADVVRRLVR</sequence>
<protein>
    <recommendedName>
        <fullName evidence="4">FLYWCH-type domain-containing protein</fullName>
    </recommendedName>
</protein>
<keyword evidence="1" id="KW-0479">Metal-binding</keyword>